<dbReference type="RefSeq" id="WP_422395324.1">
    <property type="nucleotide sequence ID" value="NZ_LR743510.1"/>
</dbReference>
<evidence type="ECO:0000256" key="5">
    <source>
        <dbReference type="ARBA" id="ARBA00023004"/>
    </source>
</evidence>
<proteinExistence type="predicted"/>
<dbReference type="GO" id="GO:0006826">
    <property type="term" value="P:iron ion transport"/>
    <property type="evidence" value="ECO:0007669"/>
    <property type="project" value="UniProtKB-KW"/>
</dbReference>
<dbReference type="Pfam" id="PF13476">
    <property type="entry name" value="AAA_23"/>
    <property type="match status" value="1"/>
</dbReference>
<feature type="domain" description="AAA+ ATPase" evidence="8">
    <location>
        <begin position="46"/>
        <end position="217"/>
    </location>
</feature>
<dbReference type="SUPFAM" id="SSF52540">
    <property type="entry name" value="P-loop containing nucleoside triphosphate hydrolases"/>
    <property type="match status" value="1"/>
</dbReference>
<keyword evidence="7" id="KW-0472">Membrane</keyword>
<geneLocation type="plasmid" evidence="9">
    <name>1</name>
</geneLocation>
<accession>A0A679JXT7</accession>
<dbReference type="Pfam" id="PF13304">
    <property type="entry name" value="AAA_21"/>
    <property type="match status" value="1"/>
</dbReference>
<dbReference type="InterPro" id="IPR003959">
    <property type="entry name" value="ATPase_AAA_core"/>
</dbReference>
<gene>
    <name evidence="9" type="ORF">MBLL_00752</name>
</gene>
<protein>
    <recommendedName>
        <fullName evidence="8">AAA+ ATPase domain-containing protein</fullName>
    </recommendedName>
</protein>
<dbReference type="GO" id="GO:0005524">
    <property type="term" value="F:ATP binding"/>
    <property type="evidence" value="ECO:0007669"/>
    <property type="project" value="InterPro"/>
</dbReference>
<evidence type="ECO:0000259" key="8">
    <source>
        <dbReference type="SMART" id="SM00382"/>
    </source>
</evidence>
<comment type="subcellular location">
    <subcellularLocation>
        <location evidence="1">Cell membrane</location>
        <topology evidence="1">Peripheral membrane protein</topology>
    </subcellularLocation>
</comment>
<dbReference type="InterPro" id="IPR027417">
    <property type="entry name" value="P-loop_NTPase"/>
</dbReference>
<evidence type="ECO:0000256" key="3">
    <source>
        <dbReference type="ARBA" id="ARBA00022475"/>
    </source>
</evidence>
<evidence type="ECO:0000313" key="9">
    <source>
        <dbReference type="EMBL" id="CAA2137632.1"/>
    </source>
</evidence>
<dbReference type="InterPro" id="IPR038729">
    <property type="entry name" value="Rad50/SbcC_AAA"/>
</dbReference>
<evidence type="ECO:0000256" key="7">
    <source>
        <dbReference type="ARBA" id="ARBA00023136"/>
    </source>
</evidence>
<keyword evidence="3" id="KW-1003">Cell membrane</keyword>
<evidence type="ECO:0000256" key="6">
    <source>
        <dbReference type="ARBA" id="ARBA00023065"/>
    </source>
</evidence>
<dbReference type="GO" id="GO:0005886">
    <property type="term" value="C:plasma membrane"/>
    <property type="evidence" value="ECO:0007669"/>
    <property type="project" value="UniProtKB-SubCell"/>
</dbReference>
<dbReference type="AlphaFoldDB" id="A0A679JXT7"/>
<dbReference type="InterPro" id="IPR003593">
    <property type="entry name" value="AAA+_ATPase"/>
</dbReference>
<keyword evidence="2" id="KW-0813">Transport</keyword>
<sequence length="249" mass="28011">MRHQRRTLPPPYLRRVWLNEEANCDRTTYPYCLPLFRDGNFELVLDRPIAIIAGENGVGKSTLLEGIAVLAGFNESGGGPGYHAVDNSKAVEIGGGELARSLKASWLPKISQGWFFRAESFFSVARYLDEVGSPSANFLSYSHGEGFIRFFEERCGRPGIFIFDEPESALSPKRQFDFLRLLSRMEAANQSQILIVTHSPIIMGYPGAQLMRMTRYGLNPVELQNTEHFQILREFVSDPDGMIRAMING</sequence>
<dbReference type="GO" id="GO:0016887">
    <property type="term" value="F:ATP hydrolysis activity"/>
    <property type="evidence" value="ECO:0007669"/>
    <property type="project" value="InterPro"/>
</dbReference>
<dbReference type="PANTHER" id="PTHR42771:SF2">
    <property type="entry name" value="IRON(3+)-HYDROXAMATE IMPORT ATP-BINDING PROTEIN FHUC"/>
    <property type="match status" value="1"/>
</dbReference>
<evidence type="ECO:0000256" key="4">
    <source>
        <dbReference type="ARBA" id="ARBA00022496"/>
    </source>
</evidence>
<keyword evidence="6" id="KW-0406">Ion transport</keyword>
<dbReference type="CDD" id="cd00267">
    <property type="entry name" value="ABC_ATPase"/>
    <property type="match status" value="1"/>
</dbReference>
<dbReference type="EMBL" id="LR743510">
    <property type="protein sequence ID" value="CAA2137632.1"/>
    <property type="molecule type" value="Genomic_DNA"/>
</dbReference>
<dbReference type="Gene3D" id="3.40.50.300">
    <property type="entry name" value="P-loop containing nucleotide triphosphate hydrolases"/>
    <property type="match status" value="2"/>
</dbReference>
<evidence type="ECO:0000256" key="2">
    <source>
        <dbReference type="ARBA" id="ARBA00022448"/>
    </source>
</evidence>
<dbReference type="PANTHER" id="PTHR42771">
    <property type="entry name" value="IRON(3+)-HYDROXAMATE IMPORT ATP-BINDING PROTEIN FHUC"/>
    <property type="match status" value="1"/>
</dbReference>
<evidence type="ECO:0000256" key="1">
    <source>
        <dbReference type="ARBA" id="ARBA00004202"/>
    </source>
</evidence>
<reference evidence="9" key="1">
    <citation type="submission" date="2019-12" db="EMBL/GenBank/DDBJ databases">
        <authorList>
            <person name="Cremers G."/>
        </authorList>
    </citation>
    <scope>NUCLEOTIDE SEQUENCE</scope>
    <source>
        <strain evidence="9">Mbul2</strain>
        <plasmid evidence="9">1</plasmid>
    </source>
</reference>
<dbReference type="InterPro" id="IPR051535">
    <property type="entry name" value="Siderophore_ABC-ATPase"/>
</dbReference>
<dbReference type="GO" id="GO:0006302">
    <property type="term" value="P:double-strand break repair"/>
    <property type="evidence" value="ECO:0007669"/>
    <property type="project" value="InterPro"/>
</dbReference>
<keyword evidence="9" id="KW-0614">Plasmid</keyword>
<keyword evidence="5" id="KW-0408">Iron</keyword>
<name>A0A679JXT7_9HYPH</name>
<keyword evidence="4" id="KW-0410">Iron transport</keyword>
<organism evidence="9">
    <name type="scientific">Methylobacterium bullatum</name>
    <dbReference type="NCBI Taxonomy" id="570505"/>
    <lineage>
        <taxon>Bacteria</taxon>
        <taxon>Pseudomonadati</taxon>
        <taxon>Pseudomonadota</taxon>
        <taxon>Alphaproteobacteria</taxon>
        <taxon>Hyphomicrobiales</taxon>
        <taxon>Methylobacteriaceae</taxon>
        <taxon>Methylobacterium</taxon>
    </lineage>
</organism>
<dbReference type="SMART" id="SM00382">
    <property type="entry name" value="AAA"/>
    <property type="match status" value="1"/>
</dbReference>